<organism evidence="2 3">
    <name type="scientific">Sphagnum troendelagicum</name>
    <dbReference type="NCBI Taxonomy" id="128251"/>
    <lineage>
        <taxon>Eukaryota</taxon>
        <taxon>Viridiplantae</taxon>
        <taxon>Streptophyta</taxon>
        <taxon>Embryophyta</taxon>
        <taxon>Bryophyta</taxon>
        <taxon>Sphagnophytina</taxon>
        <taxon>Sphagnopsida</taxon>
        <taxon>Sphagnales</taxon>
        <taxon>Sphagnaceae</taxon>
        <taxon>Sphagnum</taxon>
    </lineage>
</organism>
<feature type="compositionally biased region" description="Low complexity" evidence="1">
    <location>
        <begin position="40"/>
        <end position="50"/>
    </location>
</feature>
<reference evidence="2" key="1">
    <citation type="submission" date="2024-02" db="EMBL/GenBank/DDBJ databases">
        <authorList>
            <consortium name="ELIXIR-Norway"/>
            <consortium name="Elixir Norway"/>
        </authorList>
    </citation>
    <scope>NUCLEOTIDE SEQUENCE</scope>
</reference>
<feature type="region of interest" description="Disordered" evidence="1">
    <location>
        <begin position="1"/>
        <end position="157"/>
    </location>
</feature>
<name>A0ABP0UWH1_9BRYO</name>
<keyword evidence="3" id="KW-1185">Reference proteome</keyword>
<proteinExistence type="predicted"/>
<protein>
    <submittedName>
        <fullName evidence="2">Uncharacterized protein</fullName>
    </submittedName>
</protein>
<evidence type="ECO:0000313" key="2">
    <source>
        <dbReference type="EMBL" id="CAK9231697.1"/>
    </source>
</evidence>
<feature type="compositionally biased region" description="Gly residues" evidence="1">
    <location>
        <begin position="27"/>
        <end position="39"/>
    </location>
</feature>
<dbReference type="EMBL" id="OZ019899">
    <property type="protein sequence ID" value="CAK9231697.1"/>
    <property type="molecule type" value="Genomic_DNA"/>
</dbReference>
<dbReference type="Proteomes" id="UP001497512">
    <property type="component" value="Chromosome 7"/>
</dbReference>
<feature type="compositionally biased region" description="Polar residues" evidence="1">
    <location>
        <begin position="59"/>
        <end position="96"/>
    </location>
</feature>
<evidence type="ECO:0000313" key="3">
    <source>
        <dbReference type="Proteomes" id="UP001497512"/>
    </source>
</evidence>
<gene>
    <name evidence="2" type="ORF">CSSPTR1EN2_LOCUS20876</name>
</gene>
<evidence type="ECO:0000256" key="1">
    <source>
        <dbReference type="SAM" id="MobiDB-lite"/>
    </source>
</evidence>
<sequence length="282" mass="30668">MALRVRPRAPQDENAAHPLLAGKLQGNNGGGLQTAGKAGGLKLQQQNQQGSNHSERKTLSNITNKLPNSQTPNPSLKPSSGSENLISKTGSSSSLKKPTGSARIALRNITNENSTAGPSPSTVPVKDAVKQMKPKSGSGLSKSDAPKLGPKNYPPLSQEMKRNADLWAKDGIEQIHFSGDDMEALRLKLEDEEIEKRVNASLAYRMQLPRFFPQHSEPIKEIGDVLEPVPCGPFVEKDIFATPFTGEDLNEKDILGCNCSILEIPRIPDNWRLIGEEDLHDI</sequence>
<accession>A0ABP0UWH1</accession>
<feature type="compositionally biased region" description="Polar residues" evidence="1">
    <location>
        <begin position="108"/>
        <end position="122"/>
    </location>
</feature>